<dbReference type="EMBL" id="AFYV02000297">
    <property type="protein sequence ID" value="KFG65442.1"/>
    <property type="molecule type" value="Genomic_DNA"/>
</dbReference>
<feature type="region of interest" description="Disordered" evidence="1">
    <location>
        <begin position="112"/>
        <end position="142"/>
    </location>
</feature>
<protein>
    <submittedName>
        <fullName evidence="2">Uncharacterized protein</fullName>
    </submittedName>
</protein>
<dbReference type="VEuPathDB" id="ToxoDB:TGRUB_262020"/>
<feature type="compositionally biased region" description="Basic and acidic residues" evidence="1">
    <location>
        <begin position="39"/>
        <end position="65"/>
    </location>
</feature>
<evidence type="ECO:0000256" key="1">
    <source>
        <dbReference type="SAM" id="MobiDB-lite"/>
    </source>
</evidence>
<comment type="caution">
    <text evidence="2">The sequence shown here is derived from an EMBL/GenBank/DDBJ whole genome shotgun (WGS) entry which is preliminary data.</text>
</comment>
<gene>
    <name evidence="2" type="ORF">TGRUB_262020</name>
</gene>
<proteinExistence type="predicted"/>
<accession>A0A086M974</accession>
<feature type="region of interest" description="Disordered" evidence="1">
    <location>
        <begin position="1"/>
        <end position="95"/>
    </location>
</feature>
<reference evidence="2 3" key="1">
    <citation type="submission" date="2014-05" db="EMBL/GenBank/DDBJ databases">
        <authorList>
            <person name="Sibley D."/>
            <person name="Venepally P."/>
            <person name="Karamycheva S."/>
            <person name="Hadjithomas M."/>
            <person name="Khan A."/>
            <person name="Brunk B."/>
            <person name="Roos D."/>
            <person name="Caler E."/>
            <person name="Lorenzi H."/>
        </authorList>
    </citation>
    <scope>NUCLEOTIDE SEQUENCE [LARGE SCALE GENOMIC DNA]</scope>
    <source>
        <strain evidence="2 3">RUB</strain>
    </source>
</reference>
<dbReference type="Proteomes" id="UP000028834">
    <property type="component" value="Unassembled WGS sequence"/>
</dbReference>
<organism evidence="2 3">
    <name type="scientific">Toxoplasma gondii RUB</name>
    <dbReference type="NCBI Taxonomy" id="935652"/>
    <lineage>
        <taxon>Eukaryota</taxon>
        <taxon>Sar</taxon>
        <taxon>Alveolata</taxon>
        <taxon>Apicomplexa</taxon>
        <taxon>Conoidasida</taxon>
        <taxon>Coccidia</taxon>
        <taxon>Eucoccidiorida</taxon>
        <taxon>Eimeriorina</taxon>
        <taxon>Sarcocystidae</taxon>
        <taxon>Toxoplasma</taxon>
    </lineage>
</organism>
<feature type="compositionally biased region" description="Basic residues" evidence="1">
    <location>
        <begin position="29"/>
        <end position="38"/>
    </location>
</feature>
<name>A0A086M974_TOXGO</name>
<dbReference type="AlphaFoldDB" id="A0A086M974"/>
<feature type="compositionally biased region" description="Polar residues" evidence="1">
    <location>
        <begin position="1"/>
        <end position="10"/>
    </location>
</feature>
<sequence>MSAPSSSFTPASIDAEGVLCESETDSSTLRRRQRRRERRREGGAERALRGDGKPVGKTGVRREGRSNLGGRTEGQRQRRTFEGGRREGLRKEEVKIQRKEREDEIRRGATEDFCGTRPQGERKVEANKHTHKKRGTPRLSKKELSLTASNLRSLFFRHNKKDTRECTERNVFPFFLLFLSSSPLLFDLLPFCVLVAARLLLLPLVGRRLCFCVCCSLASPPFQFHRDRLQNAGEKSRTGGKCVCVSKRRRNATKVKFRMQHKHLSACPLSSLSCRLFTRLRDTPNPLFPLSPQMPHFAQEK</sequence>
<evidence type="ECO:0000313" key="2">
    <source>
        <dbReference type="EMBL" id="KFG65442.1"/>
    </source>
</evidence>
<feature type="compositionally biased region" description="Basic and acidic residues" evidence="1">
    <location>
        <begin position="73"/>
        <end position="95"/>
    </location>
</feature>
<feature type="compositionally biased region" description="Basic and acidic residues" evidence="1">
    <location>
        <begin position="119"/>
        <end position="128"/>
    </location>
</feature>
<evidence type="ECO:0000313" key="3">
    <source>
        <dbReference type="Proteomes" id="UP000028834"/>
    </source>
</evidence>